<evidence type="ECO:0000313" key="1">
    <source>
        <dbReference type="EMBL" id="SMH50670.1"/>
    </source>
</evidence>
<sequence>MTRLLPPLHEGHAPIFLHLAFDEALEAYDEWGLAQPEPTVEFEGLQVPISSLFGRMRSCTDILPGRVVDRVSELLGPGCVTGSSPTYAEAAVAMRAICVERLKGGVPLRLAMSN</sequence>
<gene>
    <name evidence="1" type="ORF">SAMN02982922_4220</name>
</gene>
<dbReference type="AlphaFoldDB" id="A0A1X7PII2"/>
<protein>
    <submittedName>
        <fullName evidence="1">Uncharacterized protein</fullName>
    </submittedName>
</protein>
<dbReference type="Proteomes" id="UP000193083">
    <property type="component" value="Unassembled WGS sequence"/>
</dbReference>
<accession>A0A1X7PII2</accession>
<evidence type="ECO:0000313" key="2">
    <source>
        <dbReference type="Proteomes" id="UP000193083"/>
    </source>
</evidence>
<dbReference type="RefSeq" id="WP_085465936.1">
    <property type="nucleotide sequence ID" value="NZ_FXBL01000004.1"/>
</dbReference>
<proteinExistence type="predicted"/>
<name>A0A1X7PII2_9HYPH</name>
<reference evidence="1 2" key="1">
    <citation type="submission" date="2017-04" db="EMBL/GenBank/DDBJ databases">
        <authorList>
            <person name="Afonso C.L."/>
            <person name="Miller P.J."/>
            <person name="Scott M.A."/>
            <person name="Spackman E."/>
            <person name="Goraichik I."/>
            <person name="Dimitrov K.M."/>
            <person name="Suarez D.L."/>
            <person name="Swayne D.E."/>
        </authorList>
    </citation>
    <scope>NUCLEOTIDE SEQUENCE [LARGE SCALE GENOMIC DNA]</scope>
    <source>
        <strain evidence="1 2">B5P</strain>
    </source>
</reference>
<dbReference type="EMBL" id="FXBL01000004">
    <property type="protein sequence ID" value="SMH50670.1"/>
    <property type="molecule type" value="Genomic_DNA"/>
</dbReference>
<keyword evidence="2" id="KW-1185">Reference proteome</keyword>
<organism evidence="1 2">
    <name type="scientific">Mesorhizobium australicum</name>
    <dbReference type="NCBI Taxonomy" id="536018"/>
    <lineage>
        <taxon>Bacteria</taxon>
        <taxon>Pseudomonadati</taxon>
        <taxon>Pseudomonadota</taxon>
        <taxon>Alphaproteobacteria</taxon>
        <taxon>Hyphomicrobiales</taxon>
        <taxon>Phyllobacteriaceae</taxon>
        <taxon>Mesorhizobium</taxon>
    </lineage>
</organism>
<dbReference type="OrthoDB" id="8299238at2"/>